<dbReference type="GeneID" id="77932631"/>
<dbReference type="EMBL" id="OM810291">
    <property type="protein sequence ID" value="UOT58026.1"/>
    <property type="molecule type" value="Genomic_DNA"/>
</dbReference>
<keyword evidence="3" id="KW-1185">Reference proteome</keyword>
<protein>
    <submittedName>
        <fullName evidence="2">5'-deoxynucleotidase</fullName>
        <ecNumber evidence="2">3.1.3.89</ecNumber>
    </submittedName>
</protein>
<dbReference type="RefSeq" id="YP_010656735.1">
    <property type="nucleotide sequence ID" value="NC_070840.1"/>
</dbReference>
<dbReference type="KEGG" id="vg:77932631"/>
<dbReference type="SUPFAM" id="SSF109604">
    <property type="entry name" value="HD-domain/PDEase-like"/>
    <property type="match status" value="1"/>
</dbReference>
<feature type="domain" description="HD/PDEase" evidence="1">
    <location>
        <begin position="22"/>
        <end position="126"/>
    </location>
</feature>
<sequence>MNIQAALRSGGVQRYHAQPDIPPQSTAEHMWGVAMLVMMFYPTASVTLLKAALSHDCGEVGLGDMPSPTKQAAPGVRQILKDMELDNMSSLGLEPWEEHLSETEKAALKICDALEGLQYTARHAHATGYGVDTLNNWVELALKLPLNKQQYEFVRACVRPPEPGILTLLERV</sequence>
<dbReference type="InterPro" id="IPR003607">
    <property type="entry name" value="HD/PDEase_dom"/>
</dbReference>
<dbReference type="SMART" id="SM00471">
    <property type="entry name" value="HDc"/>
    <property type="match status" value="1"/>
</dbReference>
<reference evidence="2" key="1">
    <citation type="submission" date="2022-02" db="EMBL/GenBank/DDBJ databases">
        <title>The Aeromonas hydrophila phage ZPAH14.</title>
        <authorList>
            <person name="Li J."/>
        </authorList>
    </citation>
    <scope>NUCLEOTIDE SEQUENCE</scope>
</reference>
<keyword evidence="2" id="KW-0378">Hydrolase</keyword>
<evidence type="ECO:0000313" key="3">
    <source>
        <dbReference type="Proteomes" id="UP000830307"/>
    </source>
</evidence>
<proteinExistence type="predicted"/>
<dbReference type="Proteomes" id="UP000830307">
    <property type="component" value="Segment"/>
</dbReference>
<organism evidence="2 3">
    <name type="scientific">Aeromonas phage ZPAH14</name>
    <dbReference type="NCBI Taxonomy" id="2924887"/>
    <lineage>
        <taxon>Viruses</taxon>
        <taxon>Duplodnaviria</taxon>
        <taxon>Heunggongvirae</taxon>
        <taxon>Uroviricota</taxon>
        <taxon>Caudoviricetes</taxon>
        <taxon>Chaseviridae</taxon>
        <taxon>Nefertitivirinae</taxon>
        <taxon>Shantouvirus</taxon>
        <taxon>Shantouvirus ZPAH14</taxon>
    </lineage>
</organism>
<accession>A0AAE9KJE0</accession>
<dbReference type="Gene3D" id="1.10.3210.10">
    <property type="entry name" value="Hypothetical protein af1432"/>
    <property type="match status" value="1"/>
</dbReference>
<dbReference type="Pfam" id="PF13023">
    <property type="entry name" value="HD_3"/>
    <property type="match status" value="1"/>
</dbReference>
<dbReference type="EC" id="3.1.3.89" evidence="2"/>
<dbReference type="GO" id="GO:0002953">
    <property type="term" value="F:5'-deoxynucleotidase activity"/>
    <property type="evidence" value="ECO:0007669"/>
    <property type="project" value="UniProtKB-EC"/>
</dbReference>
<evidence type="ECO:0000313" key="2">
    <source>
        <dbReference type="EMBL" id="UOT58026.1"/>
    </source>
</evidence>
<dbReference type="InterPro" id="IPR006674">
    <property type="entry name" value="HD_domain"/>
</dbReference>
<evidence type="ECO:0000259" key="1">
    <source>
        <dbReference type="SMART" id="SM00471"/>
    </source>
</evidence>
<name>A0AAE9KJE0_9CAUD</name>